<name>A0A1I5RIK0_9FIRM</name>
<dbReference type="RefSeq" id="WP_025746559.1">
    <property type="nucleotide sequence ID" value="NZ_FOXR01000001.1"/>
</dbReference>
<reference evidence="1 2" key="1">
    <citation type="submission" date="2016-10" db="EMBL/GenBank/DDBJ databases">
        <authorList>
            <person name="de Groot N.N."/>
        </authorList>
    </citation>
    <scope>NUCLEOTIDE SEQUENCE [LARGE SCALE GENOMIC DNA]</scope>
    <source>
        <strain evidence="1 2">DSM 20678</strain>
    </source>
</reference>
<dbReference type="OrthoDB" id="1956411at2"/>
<dbReference type="Proteomes" id="UP000198577">
    <property type="component" value="Unassembled WGS sequence"/>
</dbReference>
<evidence type="ECO:0000313" key="1">
    <source>
        <dbReference type="EMBL" id="SFP58342.1"/>
    </source>
</evidence>
<protein>
    <submittedName>
        <fullName evidence="1">Uncharacterized protein</fullName>
    </submittedName>
</protein>
<keyword evidence="2" id="KW-1185">Reference proteome</keyword>
<gene>
    <name evidence="1" type="ORF">SAMN05444406_1012</name>
</gene>
<dbReference type="STRING" id="937334.SAMN05444406_1012"/>
<proteinExistence type="predicted"/>
<sequence length="152" mass="18911">MNYNDRLWIPDCRYPIEYHHRYGYMVPWMEPEVYDGMVYPVMYPEIYYKIYPYVCRICDEMDDPYVLYPSQTQVEDMINRCYDLCVKEMPELEEYAGVKMQEKLDAENLQFERRRMPILRDLIAIILLSELFRRRRRFFPRRSGWHDGYGYY</sequence>
<dbReference type="AlphaFoldDB" id="A0A1I5RIK0"/>
<evidence type="ECO:0000313" key="2">
    <source>
        <dbReference type="Proteomes" id="UP000198577"/>
    </source>
</evidence>
<dbReference type="EMBL" id="FOXR01000001">
    <property type="protein sequence ID" value="SFP58342.1"/>
    <property type="molecule type" value="Genomic_DNA"/>
</dbReference>
<organism evidence="1 2">
    <name type="scientific">Caldicoprobacter faecalis</name>
    <dbReference type="NCBI Taxonomy" id="937334"/>
    <lineage>
        <taxon>Bacteria</taxon>
        <taxon>Bacillati</taxon>
        <taxon>Bacillota</taxon>
        <taxon>Clostridia</taxon>
        <taxon>Caldicoprobacterales</taxon>
        <taxon>Caldicoprobacteraceae</taxon>
        <taxon>Caldicoprobacter</taxon>
    </lineage>
</organism>
<accession>A0A1I5RIK0</accession>